<organism evidence="2 3">
    <name type="scientific">Zalerion maritima</name>
    <dbReference type="NCBI Taxonomy" id="339359"/>
    <lineage>
        <taxon>Eukaryota</taxon>
        <taxon>Fungi</taxon>
        <taxon>Dikarya</taxon>
        <taxon>Ascomycota</taxon>
        <taxon>Pezizomycotina</taxon>
        <taxon>Sordariomycetes</taxon>
        <taxon>Lulworthiomycetidae</taxon>
        <taxon>Lulworthiales</taxon>
        <taxon>Lulworthiaceae</taxon>
        <taxon>Zalerion</taxon>
    </lineage>
</organism>
<keyword evidence="3" id="KW-1185">Reference proteome</keyword>
<feature type="region of interest" description="Disordered" evidence="1">
    <location>
        <begin position="82"/>
        <end position="111"/>
    </location>
</feature>
<evidence type="ECO:0000256" key="1">
    <source>
        <dbReference type="SAM" id="MobiDB-lite"/>
    </source>
</evidence>
<name>A0AAD5WQE3_9PEZI</name>
<evidence type="ECO:0000313" key="2">
    <source>
        <dbReference type="EMBL" id="KAJ2898582.1"/>
    </source>
</evidence>
<feature type="compositionally biased region" description="Basic and acidic residues" evidence="1">
    <location>
        <begin position="83"/>
        <end position="98"/>
    </location>
</feature>
<protein>
    <submittedName>
        <fullName evidence="2">Uncharacterized protein</fullName>
    </submittedName>
</protein>
<reference evidence="2" key="1">
    <citation type="submission" date="2022-07" db="EMBL/GenBank/DDBJ databases">
        <title>Draft genome sequence of Zalerion maritima ATCC 34329, a (micro)plastics degrading marine fungus.</title>
        <authorList>
            <person name="Paco A."/>
            <person name="Goncalves M.F.M."/>
            <person name="Rocha-Santos T.A.P."/>
            <person name="Alves A."/>
        </authorList>
    </citation>
    <scope>NUCLEOTIDE SEQUENCE</scope>
    <source>
        <strain evidence="2">ATCC 34329</strain>
    </source>
</reference>
<comment type="caution">
    <text evidence="2">The sequence shown here is derived from an EMBL/GenBank/DDBJ whole genome shotgun (WGS) entry which is preliminary data.</text>
</comment>
<accession>A0AAD5WQE3</accession>
<gene>
    <name evidence="2" type="ORF">MKZ38_003827</name>
</gene>
<proteinExistence type="predicted"/>
<dbReference type="AlphaFoldDB" id="A0AAD5WQE3"/>
<sequence length="111" mass="12170">MSSLQEQESKVRTLEREVRSLKNDLCHLKDDLTSMTGDRDNAVKIIKFVIESVETAGEKMTAGDMGALAAMLGQTIALVGNGTDKKEYSKPSTPEKKTRPGLVTPEETERS</sequence>
<dbReference type="Proteomes" id="UP001201980">
    <property type="component" value="Unassembled WGS sequence"/>
</dbReference>
<dbReference type="EMBL" id="JAKWBI020000225">
    <property type="protein sequence ID" value="KAJ2898582.1"/>
    <property type="molecule type" value="Genomic_DNA"/>
</dbReference>
<evidence type="ECO:0000313" key="3">
    <source>
        <dbReference type="Proteomes" id="UP001201980"/>
    </source>
</evidence>